<sequence>MPPTNPLAALFKRSPFKSMQEHMRVVVECARLVTPLFEALAAGDHDEVESIKDKIFTIEAEADRIKNELRANLPRSLFMPVDRRDLLEVLQMQDSIADTAQDIAGLLVERRMEIPAPMGELLMVMTKRCVDACEQSAKIIEELDELLEMGFRGREAELVEAMVDELGRIEDETDEQELALAKILFQHEDEIGPVSVMMWYQLIQWVGDLADYAEKVGDRLRLLIAR</sequence>
<dbReference type="InterPro" id="IPR038078">
    <property type="entry name" value="PhoU-like_sf"/>
</dbReference>
<organism evidence="2">
    <name type="scientific">hydrothermal vent metagenome</name>
    <dbReference type="NCBI Taxonomy" id="652676"/>
    <lineage>
        <taxon>unclassified sequences</taxon>
        <taxon>metagenomes</taxon>
        <taxon>ecological metagenomes</taxon>
    </lineage>
</organism>
<dbReference type="InterPro" id="IPR002727">
    <property type="entry name" value="DUF47"/>
</dbReference>
<evidence type="ECO:0000313" key="2">
    <source>
        <dbReference type="EMBL" id="VAX06858.1"/>
    </source>
</evidence>
<dbReference type="InterPro" id="IPR018445">
    <property type="entry name" value="Put_Phosphate_transp_reg"/>
</dbReference>
<reference evidence="2" key="1">
    <citation type="submission" date="2018-06" db="EMBL/GenBank/DDBJ databases">
        <authorList>
            <person name="Zhirakovskaya E."/>
        </authorList>
    </citation>
    <scope>NUCLEOTIDE SEQUENCE</scope>
</reference>
<dbReference type="PANTHER" id="PTHR36536">
    <property type="entry name" value="UPF0111 PROTEIN HI_1603"/>
    <property type="match status" value="1"/>
</dbReference>
<dbReference type="EMBL" id="UOFX01000020">
    <property type="protein sequence ID" value="VAX06858.1"/>
    <property type="molecule type" value="Genomic_DNA"/>
</dbReference>
<protein>
    <submittedName>
        <fullName evidence="2">Phosphate transport regulator (Distant homolog of PhoU)</fullName>
    </submittedName>
</protein>
<dbReference type="PANTHER" id="PTHR36536:SF3">
    <property type="entry name" value="UPF0111 PROTEIN HI_1603"/>
    <property type="match status" value="1"/>
</dbReference>
<name>A0A3B1B647_9ZZZZ</name>
<dbReference type="SUPFAM" id="SSF109755">
    <property type="entry name" value="PhoU-like"/>
    <property type="match status" value="1"/>
</dbReference>
<dbReference type="Gene3D" id="1.20.58.220">
    <property type="entry name" value="Phosphate transport system protein phou homolog 2, domain 2"/>
    <property type="match status" value="1"/>
</dbReference>
<dbReference type="AlphaFoldDB" id="A0A3B1B647"/>
<proteinExistence type="inferred from homology"/>
<gene>
    <name evidence="2" type="ORF">MNBD_GAMMA26-1944</name>
</gene>
<dbReference type="Pfam" id="PF01865">
    <property type="entry name" value="PhoU_div"/>
    <property type="match status" value="1"/>
</dbReference>
<comment type="similarity">
    <text evidence="1">Belongs to the UPF0111 family.</text>
</comment>
<dbReference type="NCBIfam" id="TIGR00153">
    <property type="entry name" value="TIGR00153 family protein"/>
    <property type="match status" value="1"/>
</dbReference>
<evidence type="ECO:0000256" key="1">
    <source>
        <dbReference type="ARBA" id="ARBA00008591"/>
    </source>
</evidence>
<accession>A0A3B1B647</accession>